<accession>A0AAN6UTG2</accession>
<dbReference type="AlphaFoldDB" id="A0AAN6UTG2"/>
<proteinExistence type="predicted"/>
<protein>
    <submittedName>
        <fullName evidence="1">Uncharacterized protein</fullName>
    </submittedName>
</protein>
<evidence type="ECO:0000313" key="1">
    <source>
        <dbReference type="EMBL" id="KAK4138604.1"/>
    </source>
</evidence>
<evidence type="ECO:0000313" key="2">
    <source>
        <dbReference type="Proteomes" id="UP001304895"/>
    </source>
</evidence>
<organism evidence="1 2">
    <name type="scientific">Trichocladium antarcticum</name>
    <dbReference type="NCBI Taxonomy" id="1450529"/>
    <lineage>
        <taxon>Eukaryota</taxon>
        <taxon>Fungi</taxon>
        <taxon>Dikarya</taxon>
        <taxon>Ascomycota</taxon>
        <taxon>Pezizomycotina</taxon>
        <taxon>Sordariomycetes</taxon>
        <taxon>Sordariomycetidae</taxon>
        <taxon>Sordariales</taxon>
        <taxon>Chaetomiaceae</taxon>
        <taxon>Trichocladium</taxon>
    </lineage>
</organism>
<reference evidence="1" key="2">
    <citation type="submission" date="2023-05" db="EMBL/GenBank/DDBJ databases">
        <authorList>
            <consortium name="Lawrence Berkeley National Laboratory"/>
            <person name="Steindorff A."/>
            <person name="Hensen N."/>
            <person name="Bonometti L."/>
            <person name="Westerberg I."/>
            <person name="Brannstrom I.O."/>
            <person name="Guillou S."/>
            <person name="Cros-Aarteil S."/>
            <person name="Calhoun S."/>
            <person name="Haridas S."/>
            <person name="Kuo A."/>
            <person name="Mondo S."/>
            <person name="Pangilinan J."/>
            <person name="Riley R."/>
            <person name="Labutti K."/>
            <person name="Andreopoulos B."/>
            <person name="Lipzen A."/>
            <person name="Chen C."/>
            <person name="Yanf M."/>
            <person name="Daum C."/>
            <person name="Ng V."/>
            <person name="Clum A."/>
            <person name="Ohm R."/>
            <person name="Martin F."/>
            <person name="Silar P."/>
            <person name="Natvig D."/>
            <person name="Lalanne C."/>
            <person name="Gautier V."/>
            <person name="Ament-Velasquez S.L."/>
            <person name="Kruys A."/>
            <person name="Hutchinson M.I."/>
            <person name="Powell A.J."/>
            <person name="Barry K."/>
            <person name="Miller A.N."/>
            <person name="Grigoriev I.V."/>
            <person name="Debuchy R."/>
            <person name="Gladieux P."/>
            <person name="Thoren M.H."/>
            <person name="Johannesson H."/>
        </authorList>
    </citation>
    <scope>NUCLEOTIDE SEQUENCE</scope>
    <source>
        <strain evidence="1">CBS 123565</strain>
    </source>
</reference>
<reference evidence="1" key="1">
    <citation type="journal article" date="2023" name="Mol. Phylogenet. Evol.">
        <title>Genome-scale phylogeny and comparative genomics of the fungal order Sordariales.</title>
        <authorList>
            <person name="Hensen N."/>
            <person name="Bonometti L."/>
            <person name="Westerberg I."/>
            <person name="Brannstrom I.O."/>
            <person name="Guillou S."/>
            <person name="Cros-Aarteil S."/>
            <person name="Calhoun S."/>
            <person name="Haridas S."/>
            <person name="Kuo A."/>
            <person name="Mondo S."/>
            <person name="Pangilinan J."/>
            <person name="Riley R."/>
            <person name="LaButti K."/>
            <person name="Andreopoulos B."/>
            <person name="Lipzen A."/>
            <person name="Chen C."/>
            <person name="Yan M."/>
            <person name="Daum C."/>
            <person name="Ng V."/>
            <person name="Clum A."/>
            <person name="Steindorff A."/>
            <person name="Ohm R.A."/>
            <person name="Martin F."/>
            <person name="Silar P."/>
            <person name="Natvig D.O."/>
            <person name="Lalanne C."/>
            <person name="Gautier V."/>
            <person name="Ament-Velasquez S.L."/>
            <person name="Kruys A."/>
            <person name="Hutchinson M.I."/>
            <person name="Powell A.J."/>
            <person name="Barry K."/>
            <person name="Miller A.N."/>
            <person name="Grigoriev I.V."/>
            <person name="Debuchy R."/>
            <person name="Gladieux P."/>
            <person name="Hiltunen Thoren M."/>
            <person name="Johannesson H."/>
        </authorList>
    </citation>
    <scope>NUCLEOTIDE SEQUENCE</scope>
    <source>
        <strain evidence="1">CBS 123565</strain>
    </source>
</reference>
<gene>
    <name evidence="1" type="ORF">BT67DRAFT_15171</name>
</gene>
<name>A0AAN6UTG2_9PEZI</name>
<keyword evidence="2" id="KW-1185">Reference proteome</keyword>
<dbReference type="EMBL" id="MU853401">
    <property type="protein sequence ID" value="KAK4138604.1"/>
    <property type="molecule type" value="Genomic_DNA"/>
</dbReference>
<dbReference type="Proteomes" id="UP001304895">
    <property type="component" value="Unassembled WGS sequence"/>
</dbReference>
<comment type="caution">
    <text evidence="1">The sequence shown here is derived from an EMBL/GenBank/DDBJ whole genome shotgun (WGS) entry which is preliminary data.</text>
</comment>
<sequence>MDRGPTFHCTTRPRPPQIPSSLHRYMGNRVYRHIMLLSSIRSTTCFSEHGRHGRGASPYMVDMVEAKPTRRRPFWCCEANNTTIHLAILVTYTCIYRLFIYIWLASPDIIIYTKPATPTPRPARALLLPGPSLNANHSSVERVYRARIPLPC</sequence>